<dbReference type="EMBL" id="NHYD01001696">
    <property type="protein sequence ID" value="PPQ90143.1"/>
    <property type="molecule type" value="Genomic_DNA"/>
</dbReference>
<dbReference type="PROSITE" id="PS51257">
    <property type="entry name" value="PROKAR_LIPOPROTEIN"/>
    <property type="match status" value="1"/>
</dbReference>
<evidence type="ECO:0000256" key="2">
    <source>
        <dbReference type="ARBA" id="ARBA00022630"/>
    </source>
</evidence>
<gene>
    <name evidence="6" type="ORF">CVT25_012454</name>
</gene>
<dbReference type="GO" id="GO:0004174">
    <property type="term" value="F:electron-transferring-flavoprotein dehydrogenase activity"/>
    <property type="evidence" value="ECO:0007669"/>
    <property type="project" value="TreeGrafter"/>
</dbReference>
<reference evidence="6 7" key="1">
    <citation type="journal article" date="2018" name="Evol. Lett.">
        <title>Horizontal gene cluster transfer increased hallucinogenic mushroom diversity.</title>
        <authorList>
            <person name="Reynolds H.T."/>
            <person name="Vijayakumar V."/>
            <person name="Gluck-Thaler E."/>
            <person name="Korotkin H.B."/>
            <person name="Matheny P.B."/>
            <person name="Slot J.C."/>
        </authorList>
    </citation>
    <scope>NUCLEOTIDE SEQUENCE [LARGE SCALE GENOMIC DNA]</scope>
    <source>
        <strain evidence="6 7">2631</strain>
    </source>
</reference>
<proteinExistence type="inferred from homology"/>
<keyword evidence="2" id="KW-0285">Flavoprotein</keyword>
<keyword evidence="4" id="KW-0560">Oxidoreductase</keyword>
<dbReference type="PRINTS" id="PR00411">
    <property type="entry name" value="PNDRDTASEI"/>
</dbReference>
<evidence type="ECO:0000313" key="6">
    <source>
        <dbReference type="EMBL" id="PPQ90143.1"/>
    </source>
</evidence>
<evidence type="ECO:0000313" key="7">
    <source>
        <dbReference type="Proteomes" id="UP000283269"/>
    </source>
</evidence>
<name>A0A409XHB4_PSICY</name>
<keyword evidence="3" id="KW-0274">FAD</keyword>
<accession>A0A409XHB4</accession>
<comment type="similarity">
    <text evidence="1">Belongs to the FAD-dependent oxidoreductase family.</text>
</comment>
<dbReference type="GO" id="GO:0050660">
    <property type="term" value="F:flavin adenine dinucleotide binding"/>
    <property type="evidence" value="ECO:0007669"/>
    <property type="project" value="TreeGrafter"/>
</dbReference>
<dbReference type="PANTHER" id="PTHR43735:SF3">
    <property type="entry name" value="FERROPTOSIS SUPPRESSOR PROTEIN 1"/>
    <property type="match status" value="1"/>
</dbReference>
<dbReference type="Pfam" id="PF07992">
    <property type="entry name" value="Pyr_redox_2"/>
    <property type="match status" value="1"/>
</dbReference>
<dbReference type="STRING" id="93625.A0A409XHB4"/>
<evidence type="ECO:0000256" key="3">
    <source>
        <dbReference type="ARBA" id="ARBA00022827"/>
    </source>
</evidence>
<dbReference type="InterPro" id="IPR023753">
    <property type="entry name" value="FAD/NAD-binding_dom"/>
</dbReference>
<sequence>MFNMAQKPNIVIVGGGGCGAQVARQLSTKLKPEEYNILLVTARPYYTHLPAWIRMSVTEEGHLEDRAHVTYNYTFVNGNGQFVIGRVASTTSEEGDKTGFVTLESGETVEYSILVLTPGSLWEGPLNIPDTKKETVEHLQTWRKKFEESNDIVLVGGGAVALEFAGELRDTSPLLKTKRVTIVHGQELLLNEAYPKYFRKDVAKDIRKRDVEVILNDWVDDMDISEAGTIRTRNGRKLVADLVVPCRGPSPNTKFVTLVPGTLSEENRIRVSATLQVFKYPRIFAGGDAIEWDEQKQVGKYHTHASIIATNIVTLLKKKQPSALYQGSFEMISISNGKHLGSSYWSIFWGPTFGDFVSSTMKSKDLFLSWTRKSLGLSS</sequence>
<comment type="caution">
    <text evidence="6">The sequence shown here is derived from an EMBL/GenBank/DDBJ whole genome shotgun (WGS) entry which is preliminary data.</text>
</comment>
<dbReference type="OrthoDB" id="202203at2759"/>
<dbReference type="Gene3D" id="3.50.50.100">
    <property type="match status" value="1"/>
</dbReference>
<organism evidence="6 7">
    <name type="scientific">Psilocybe cyanescens</name>
    <dbReference type="NCBI Taxonomy" id="93625"/>
    <lineage>
        <taxon>Eukaryota</taxon>
        <taxon>Fungi</taxon>
        <taxon>Dikarya</taxon>
        <taxon>Basidiomycota</taxon>
        <taxon>Agaricomycotina</taxon>
        <taxon>Agaricomycetes</taxon>
        <taxon>Agaricomycetidae</taxon>
        <taxon>Agaricales</taxon>
        <taxon>Agaricineae</taxon>
        <taxon>Strophariaceae</taxon>
        <taxon>Psilocybe</taxon>
    </lineage>
</organism>
<evidence type="ECO:0000256" key="4">
    <source>
        <dbReference type="ARBA" id="ARBA00023002"/>
    </source>
</evidence>
<dbReference type="InParanoid" id="A0A409XHB4"/>
<dbReference type="PANTHER" id="PTHR43735">
    <property type="entry name" value="APOPTOSIS-INDUCING FACTOR 1"/>
    <property type="match status" value="1"/>
</dbReference>
<feature type="domain" description="FAD/NAD(P)-binding" evidence="5">
    <location>
        <begin position="9"/>
        <end position="295"/>
    </location>
</feature>
<evidence type="ECO:0000259" key="5">
    <source>
        <dbReference type="Pfam" id="PF07992"/>
    </source>
</evidence>
<evidence type="ECO:0000256" key="1">
    <source>
        <dbReference type="ARBA" id="ARBA00006442"/>
    </source>
</evidence>
<protein>
    <recommendedName>
        <fullName evidence="5">FAD/NAD(P)-binding domain-containing protein</fullName>
    </recommendedName>
</protein>
<dbReference type="PRINTS" id="PR00368">
    <property type="entry name" value="FADPNR"/>
</dbReference>
<keyword evidence="7" id="KW-1185">Reference proteome</keyword>
<dbReference type="SUPFAM" id="SSF51905">
    <property type="entry name" value="FAD/NAD(P)-binding domain"/>
    <property type="match status" value="1"/>
</dbReference>
<dbReference type="Proteomes" id="UP000283269">
    <property type="component" value="Unassembled WGS sequence"/>
</dbReference>
<dbReference type="GO" id="GO:0005737">
    <property type="term" value="C:cytoplasm"/>
    <property type="evidence" value="ECO:0007669"/>
    <property type="project" value="TreeGrafter"/>
</dbReference>
<dbReference type="InterPro" id="IPR036188">
    <property type="entry name" value="FAD/NAD-bd_sf"/>
</dbReference>
<dbReference type="AlphaFoldDB" id="A0A409XHB4"/>